<keyword evidence="2" id="KW-0812">Transmembrane</keyword>
<keyword evidence="2" id="KW-1133">Transmembrane helix</keyword>
<dbReference type="AlphaFoldDB" id="A0A1L9AXD7"/>
<dbReference type="CDD" id="cd07341">
    <property type="entry name" value="M56_BlaR1_MecR1_like"/>
    <property type="match status" value="1"/>
</dbReference>
<evidence type="ECO:0000313" key="5">
    <source>
        <dbReference type="Proteomes" id="UP000182229"/>
    </source>
</evidence>
<dbReference type="InterPro" id="IPR008756">
    <property type="entry name" value="Peptidase_M56"/>
</dbReference>
<dbReference type="STRING" id="83449.BON30_41625"/>
<dbReference type="PANTHER" id="PTHR34978:SF3">
    <property type="entry name" value="SLR0241 PROTEIN"/>
    <property type="match status" value="1"/>
</dbReference>
<dbReference type="InterPro" id="IPR052173">
    <property type="entry name" value="Beta-lactam_resp_regulator"/>
</dbReference>
<evidence type="ECO:0000259" key="3">
    <source>
        <dbReference type="Pfam" id="PF05569"/>
    </source>
</evidence>
<feature type="transmembrane region" description="Helical" evidence="2">
    <location>
        <begin position="43"/>
        <end position="62"/>
    </location>
</feature>
<dbReference type="Proteomes" id="UP000182229">
    <property type="component" value="Unassembled WGS sequence"/>
</dbReference>
<dbReference type="Gene3D" id="3.30.2010.10">
    <property type="entry name" value="Metalloproteases ('zincins'), catalytic domain"/>
    <property type="match status" value="1"/>
</dbReference>
<dbReference type="PANTHER" id="PTHR34978">
    <property type="entry name" value="POSSIBLE SENSOR-TRANSDUCER PROTEIN BLAR"/>
    <property type="match status" value="1"/>
</dbReference>
<gene>
    <name evidence="4" type="ORF">BON30_41625</name>
</gene>
<keyword evidence="2" id="KW-0472">Membrane</keyword>
<feature type="transmembrane region" description="Helical" evidence="2">
    <location>
        <begin position="12"/>
        <end position="31"/>
    </location>
</feature>
<sequence length="653" mass="70043">MSTLVWQSLGWALLHLLWQGALVAAALAVALQVVDRRAASLRYLLACGALALMLVLPVLTGWHHVLTHPRTGSAPEVAALASPSEPLPLSTPSRAPAGASPEAPRDTGLAFVMGRALSVVNGNLHGLVLAWGLGVMLSSLRLLSGWLRLRRLVREAEPAPIEWQETLERLARHLGMTRPVRLLRSAALDVPATLGWLRPVVLLPVTVLTGLSARQLEMVLAHELAHIRRHDFAVNLVQTLVETLLFYHPAVWWMSRVIRVERENCCDDIAVGTSGNAVSYARALTALESLRELPMPVSGPVMSALGGSLTARVRRLVGRPATRCASRWEAGALLLTLMSGLAVAAPLVALALPSSPPLQTRASPPLKVALAVAPVPAAPAQPPAPLAPGAVPIPVPQPSAPAEIAGKPAPKAQAKEPLRLGLKGQLTVDQLVELKTAGVSMEQKRQWEALGYAPTVEELVQLGHADATPEYMKEMTDALGNKPSLGELAQMRFLGVSARKVKALVAAGHRALSVDQVKQAAALGVDEDFLQEMRAAGQGSLTFDQLIQFRALGVKGPYIQALEDLGYDKLSADELVQFKALGVSPEYLRQLREAGLDKLDPEAVVKMRALGVDAGNLRKLRDEGLEKLSVDELIRLRSSGVDADFLRELREEP</sequence>
<feature type="transmembrane region" description="Helical" evidence="2">
    <location>
        <begin position="124"/>
        <end position="144"/>
    </location>
</feature>
<protein>
    <recommendedName>
        <fullName evidence="3">Peptidase M56 domain-containing protein</fullName>
    </recommendedName>
</protein>
<keyword evidence="5" id="KW-1185">Reference proteome</keyword>
<reference evidence="4 5" key="2">
    <citation type="submission" date="2016-12" db="EMBL/GenBank/DDBJ databases">
        <title>Draft Genome Sequence of Cystobacter ferrugineus Strain Cbfe23.</title>
        <authorList>
            <person name="Akbar S."/>
            <person name="Dowd S.E."/>
            <person name="Stevens D.C."/>
        </authorList>
    </citation>
    <scope>NUCLEOTIDE SEQUENCE [LARGE SCALE GENOMIC DNA]</scope>
    <source>
        <strain evidence="4 5">Cbfe23</strain>
    </source>
</reference>
<name>A0A1L9AXD7_9BACT</name>
<organism evidence="4 5">
    <name type="scientific">Cystobacter ferrugineus</name>
    <dbReference type="NCBI Taxonomy" id="83449"/>
    <lineage>
        <taxon>Bacteria</taxon>
        <taxon>Pseudomonadati</taxon>
        <taxon>Myxococcota</taxon>
        <taxon>Myxococcia</taxon>
        <taxon>Myxococcales</taxon>
        <taxon>Cystobacterineae</taxon>
        <taxon>Archangiaceae</taxon>
        <taxon>Cystobacter</taxon>
    </lineage>
</organism>
<comment type="caution">
    <text evidence="4">The sequence shown here is derived from an EMBL/GenBank/DDBJ whole genome shotgun (WGS) entry which is preliminary data.</text>
</comment>
<reference evidence="5" key="1">
    <citation type="submission" date="2016-11" db="EMBL/GenBank/DDBJ databases">
        <authorList>
            <person name="Shukria A."/>
            <person name="Stevens D.C."/>
        </authorList>
    </citation>
    <scope>NUCLEOTIDE SEQUENCE [LARGE SCALE GENOMIC DNA]</scope>
    <source>
        <strain evidence="5">Cbfe23</strain>
    </source>
</reference>
<accession>A0A1L9AXD7</accession>
<dbReference type="RefSeq" id="WP_071904149.1">
    <property type="nucleotide sequence ID" value="NZ_MPIN01000017.1"/>
</dbReference>
<dbReference type="Pfam" id="PF05569">
    <property type="entry name" value="Peptidase_M56"/>
    <property type="match status" value="1"/>
</dbReference>
<dbReference type="EMBL" id="MPIN01000017">
    <property type="protein sequence ID" value="OJH34667.1"/>
    <property type="molecule type" value="Genomic_DNA"/>
</dbReference>
<evidence type="ECO:0000256" key="2">
    <source>
        <dbReference type="SAM" id="Phobius"/>
    </source>
</evidence>
<proteinExistence type="predicted"/>
<feature type="domain" description="Peptidase M56" evidence="3">
    <location>
        <begin position="123"/>
        <end position="293"/>
    </location>
</feature>
<evidence type="ECO:0000256" key="1">
    <source>
        <dbReference type="SAM" id="MobiDB-lite"/>
    </source>
</evidence>
<dbReference type="OrthoDB" id="15218at2"/>
<feature type="region of interest" description="Disordered" evidence="1">
    <location>
        <begin position="82"/>
        <end position="102"/>
    </location>
</feature>
<evidence type="ECO:0000313" key="4">
    <source>
        <dbReference type="EMBL" id="OJH34667.1"/>
    </source>
</evidence>
<feature type="transmembrane region" description="Helical" evidence="2">
    <location>
        <begin position="332"/>
        <end position="352"/>
    </location>
</feature>